<evidence type="ECO:0000313" key="3">
    <source>
        <dbReference type="Proteomes" id="UP000295444"/>
    </source>
</evidence>
<feature type="domain" description="DUF397" evidence="1">
    <location>
        <begin position="7"/>
        <end position="58"/>
    </location>
</feature>
<accession>A0A4R6SIR1</accession>
<dbReference type="Pfam" id="PF04149">
    <property type="entry name" value="DUF397"/>
    <property type="match status" value="1"/>
</dbReference>
<dbReference type="EMBL" id="SNXZ01000002">
    <property type="protein sequence ID" value="TDQ01276.1"/>
    <property type="molecule type" value="Genomic_DNA"/>
</dbReference>
<protein>
    <submittedName>
        <fullName evidence="2">Uncharacterized protein DUF397</fullName>
    </submittedName>
</protein>
<organism evidence="2 3">
    <name type="scientific">Labedaea rhizosphaerae</name>
    <dbReference type="NCBI Taxonomy" id="598644"/>
    <lineage>
        <taxon>Bacteria</taxon>
        <taxon>Bacillati</taxon>
        <taxon>Actinomycetota</taxon>
        <taxon>Actinomycetes</taxon>
        <taxon>Pseudonocardiales</taxon>
        <taxon>Pseudonocardiaceae</taxon>
        <taxon>Labedaea</taxon>
    </lineage>
</organism>
<keyword evidence="3" id="KW-1185">Reference proteome</keyword>
<dbReference type="OrthoDB" id="3694945at2"/>
<name>A0A4R6SIR1_LABRH</name>
<proteinExistence type="predicted"/>
<comment type="caution">
    <text evidence="2">The sequence shown here is derived from an EMBL/GenBank/DDBJ whole genome shotgun (WGS) entry which is preliminary data.</text>
</comment>
<evidence type="ECO:0000313" key="2">
    <source>
        <dbReference type="EMBL" id="TDQ01276.1"/>
    </source>
</evidence>
<reference evidence="2 3" key="1">
    <citation type="submission" date="2019-03" db="EMBL/GenBank/DDBJ databases">
        <title>Genomic Encyclopedia of Type Strains, Phase IV (KMG-IV): sequencing the most valuable type-strain genomes for metagenomic binning, comparative biology and taxonomic classification.</title>
        <authorList>
            <person name="Goeker M."/>
        </authorList>
    </citation>
    <scope>NUCLEOTIDE SEQUENCE [LARGE SCALE GENOMIC DNA]</scope>
    <source>
        <strain evidence="2 3">DSM 45361</strain>
    </source>
</reference>
<sequence>MDMDRVTFRKSSFSNTQSSCVELAVGRRQTQIRDSKRVAAGTLTIGAKPYAAWLGAVKNGDLDRPAT</sequence>
<dbReference type="InterPro" id="IPR007278">
    <property type="entry name" value="DUF397"/>
</dbReference>
<gene>
    <name evidence="2" type="ORF">EV186_1021144</name>
</gene>
<evidence type="ECO:0000259" key="1">
    <source>
        <dbReference type="Pfam" id="PF04149"/>
    </source>
</evidence>
<dbReference type="Proteomes" id="UP000295444">
    <property type="component" value="Unassembled WGS sequence"/>
</dbReference>
<dbReference type="AlphaFoldDB" id="A0A4R6SIR1"/>